<evidence type="ECO:0000256" key="3">
    <source>
        <dbReference type="SAM" id="SignalP"/>
    </source>
</evidence>
<dbReference type="AlphaFoldDB" id="A0AAD9UBV7"/>
<name>A0AAD9UBV7_9ROSI</name>
<protein>
    <recommendedName>
        <fullName evidence="4">Legume lectin domain-containing protein</fullName>
    </recommendedName>
</protein>
<evidence type="ECO:0000313" key="6">
    <source>
        <dbReference type="Proteomes" id="UP001280121"/>
    </source>
</evidence>
<dbReference type="PANTHER" id="PTHR32401:SF53">
    <property type="entry name" value="LEGUME LECTIN DOMAIN-CONTAINING PROTEIN"/>
    <property type="match status" value="1"/>
</dbReference>
<gene>
    <name evidence="5" type="ORF">Ddye_018824</name>
</gene>
<comment type="caution">
    <text evidence="5">The sequence shown here is derived from an EMBL/GenBank/DDBJ whole genome shotgun (WGS) entry which is preliminary data.</text>
</comment>
<comment type="similarity">
    <text evidence="1">Belongs to the leguminous lectin family.</text>
</comment>
<dbReference type="GO" id="GO:0030246">
    <property type="term" value="F:carbohydrate binding"/>
    <property type="evidence" value="ECO:0007669"/>
    <property type="project" value="UniProtKB-KW"/>
</dbReference>
<dbReference type="Gene3D" id="2.60.120.200">
    <property type="match status" value="1"/>
</dbReference>
<evidence type="ECO:0000259" key="4">
    <source>
        <dbReference type="Pfam" id="PF00139"/>
    </source>
</evidence>
<keyword evidence="3" id="KW-0732">Signal</keyword>
<dbReference type="Pfam" id="PF00139">
    <property type="entry name" value="Lectin_legB"/>
    <property type="match status" value="1"/>
</dbReference>
<dbReference type="PANTHER" id="PTHR32401">
    <property type="entry name" value="CONCANAVALIN A-LIKE LECTIN FAMILY PROTEIN"/>
    <property type="match status" value="1"/>
</dbReference>
<proteinExistence type="inferred from homology"/>
<dbReference type="InterPro" id="IPR013320">
    <property type="entry name" value="ConA-like_dom_sf"/>
</dbReference>
<dbReference type="InterPro" id="IPR050258">
    <property type="entry name" value="Leguminous_Lectin"/>
</dbReference>
<feature type="domain" description="Legume lectin" evidence="4">
    <location>
        <begin position="22"/>
        <end position="210"/>
    </location>
</feature>
<dbReference type="Proteomes" id="UP001280121">
    <property type="component" value="Unassembled WGS sequence"/>
</dbReference>
<evidence type="ECO:0000313" key="5">
    <source>
        <dbReference type="EMBL" id="KAK2651335.1"/>
    </source>
</evidence>
<dbReference type="EMBL" id="JANJYI010000005">
    <property type="protein sequence ID" value="KAK2651335.1"/>
    <property type="molecule type" value="Genomic_DNA"/>
</dbReference>
<sequence length="224" mass="24758">MVVKFFFVSISLVGWCFFHSTLGAIQVTRDVRGLPIENISGRAFYRKPFRLWKKRGVNAVFNSTFTLNILNQTATAGEGLVFVLTGNRDVPENSDGQWLSIVNATTNGTSQANIVAIEFDTRRSYSQDLDDNHIGLDINSIYSIKQVSLNSYGVNLSTGIDVTVQVQYGGKNITVSVGHNAENLVLVLSEPIDLSEYLPQKVFVGVHSLNRQLHSAKMCKIMGI</sequence>
<organism evidence="5 6">
    <name type="scientific">Dipteronia dyeriana</name>
    <dbReference type="NCBI Taxonomy" id="168575"/>
    <lineage>
        <taxon>Eukaryota</taxon>
        <taxon>Viridiplantae</taxon>
        <taxon>Streptophyta</taxon>
        <taxon>Embryophyta</taxon>
        <taxon>Tracheophyta</taxon>
        <taxon>Spermatophyta</taxon>
        <taxon>Magnoliopsida</taxon>
        <taxon>eudicotyledons</taxon>
        <taxon>Gunneridae</taxon>
        <taxon>Pentapetalae</taxon>
        <taxon>rosids</taxon>
        <taxon>malvids</taxon>
        <taxon>Sapindales</taxon>
        <taxon>Sapindaceae</taxon>
        <taxon>Hippocastanoideae</taxon>
        <taxon>Acereae</taxon>
        <taxon>Dipteronia</taxon>
    </lineage>
</organism>
<evidence type="ECO:0000256" key="2">
    <source>
        <dbReference type="ARBA" id="ARBA00022734"/>
    </source>
</evidence>
<keyword evidence="6" id="KW-1185">Reference proteome</keyword>
<keyword evidence="2" id="KW-0430">Lectin</keyword>
<accession>A0AAD9UBV7</accession>
<dbReference type="InterPro" id="IPR001220">
    <property type="entry name" value="Legume_lectin_dom"/>
</dbReference>
<feature type="chain" id="PRO_5041964911" description="Legume lectin domain-containing protein" evidence="3">
    <location>
        <begin position="24"/>
        <end position="224"/>
    </location>
</feature>
<feature type="signal peptide" evidence="3">
    <location>
        <begin position="1"/>
        <end position="23"/>
    </location>
</feature>
<dbReference type="CDD" id="cd06899">
    <property type="entry name" value="lectin_legume_LecRK_Arcelin_ConA"/>
    <property type="match status" value="1"/>
</dbReference>
<dbReference type="SUPFAM" id="SSF49899">
    <property type="entry name" value="Concanavalin A-like lectins/glucanases"/>
    <property type="match status" value="1"/>
</dbReference>
<evidence type="ECO:0000256" key="1">
    <source>
        <dbReference type="ARBA" id="ARBA00007606"/>
    </source>
</evidence>
<reference evidence="5" key="1">
    <citation type="journal article" date="2023" name="Plant J.">
        <title>Genome sequences and population genomics provide insights into the demographic history, inbreeding, and mutation load of two 'living fossil' tree species of Dipteronia.</title>
        <authorList>
            <person name="Feng Y."/>
            <person name="Comes H.P."/>
            <person name="Chen J."/>
            <person name="Zhu S."/>
            <person name="Lu R."/>
            <person name="Zhang X."/>
            <person name="Li P."/>
            <person name="Qiu J."/>
            <person name="Olsen K.M."/>
            <person name="Qiu Y."/>
        </authorList>
    </citation>
    <scope>NUCLEOTIDE SEQUENCE</scope>
    <source>
        <strain evidence="5">KIB01</strain>
    </source>
</reference>